<gene>
    <name evidence="3" type="ORF">HPP92_029088</name>
    <name evidence="2" type="ORF">HPP92_029099</name>
</gene>
<evidence type="ECO:0000313" key="4">
    <source>
        <dbReference type="Proteomes" id="UP000636800"/>
    </source>
</evidence>
<dbReference type="Proteomes" id="UP000636800">
    <property type="component" value="Unassembled WGS sequence"/>
</dbReference>
<dbReference type="Proteomes" id="UP000639772">
    <property type="component" value="Unassembled WGS sequence"/>
</dbReference>
<dbReference type="EMBL" id="JADCNM010000634">
    <property type="protein sequence ID" value="KAG0445911.1"/>
    <property type="molecule type" value="Genomic_DNA"/>
</dbReference>
<reference evidence="4 5" key="1">
    <citation type="journal article" date="2020" name="Nat. Food">
        <title>A phased Vanilla planifolia genome enables genetic improvement of flavour and production.</title>
        <authorList>
            <person name="Hasing T."/>
            <person name="Tang H."/>
            <person name="Brym M."/>
            <person name="Khazi F."/>
            <person name="Huang T."/>
            <person name="Chambers A.H."/>
        </authorList>
    </citation>
    <scope>NUCLEOTIDE SEQUENCE [LARGE SCALE GENOMIC DNA]</scope>
    <source>
        <tissue evidence="2">Leaf</tissue>
    </source>
</reference>
<feature type="compositionally biased region" description="Basic and acidic residues" evidence="1">
    <location>
        <begin position="190"/>
        <end position="208"/>
    </location>
</feature>
<dbReference type="AlphaFoldDB" id="A0A835P3J7"/>
<organism evidence="2 5">
    <name type="scientific">Vanilla planifolia</name>
    <name type="common">Vanilla</name>
    <dbReference type="NCBI Taxonomy" id="51239"/>
    <lineage>
        <taxon>Eukaryota</taxon>
        <taxon>Viridiplantae</taxon>
        <taxon>Streptophyta</taxon>
        <taxon>Embryophyta</taxon>
        <taxon>Tracheophyta</taxon>
        <taxon>Spermatophyta</taxon>
        <taxon>Magnoliopsida</taxon>
        <taxon>Liliopsida</taxon>
        <taxon>Asparagales</taxon>
        <taxon>Orchidaceae</taxon>
        <taxon>Vanilloideae</taxon>
        <taxon>Vanilleae</taxon>
        <taxon>Vanilla</taxon>
    </lineage>
</organism>
<evidence type="ECO:0000313" key="2">
    <source>
        <dbReference type="EMBL" id="KAG0445911.1"/>
    </source>
</evidence>
<proteinExistence type="predicted"/>
<evidence type="ECO:0000256" key="1">
    <source>
        <dbReference type="SAM" id="MobiDB-lite"/>
    </source>
</evidence>
<dbReference type="EMBL" id="JADCNL010000633">
    <property type="protein sequence ID" value="KAG0445919.1"/>
    <property type="molecule type" value="Genomic_DNA"/>
</dbReference>
<feature type="region of interest" description="Disordered" evidence="1">
    <location>
        <begin position="168"/>
        <end position="208"/>
    </location>
</feature>
<evidence type="ECO:0000313" key="3">
    <source>
        <dbReference type="EMBL" id="KAG0445919.1"/>
    </source>
</evidence>
<name>A0A835P3J7_VANPL</name>
<keyword evidence="4" id="KW-1185">Reference proteome</keyword>
<protein>
    <submittedName>
        <fullName evidence="2">Uncharacterized protein</fullName>
    </submittedName>
</protein>
<comment type="caution">
    <text evidence="2">The sequence shown here is derived from an EMBL/GenBank/DDBJ whole genome shotgun (WGS) entry which is preliminary data.</text>
</comment>
<accession>A0A835P3J7</accession>
<evidence type="ECO:0000313" key="5">
    <source>
        <dbReference type="Proteomes" id="UP000639772"/>
    </source>
</evidence>
<sequence>MDAQGKPVGARDMVPPRDVSSLVRIRTPSQLRARVRQHTAAPSNAPLMFPRCTFQPASYVLSMHATLAALFSTKDHRNHTGCRVPEYLRTFCTTARATSSSTEQPPKYPLLLWAAQLQSFHSTQKTYLIMRQKFLIMYQDSAPQRDGVFIKTLPASSTAEYTRIAAGTPEKAGPANQLPRRQRATFTARGESHAKDKIDFTRFQRSSE</sequence>